<evidence type="ECO:0000256" key="5">
    <source>
        <dbReference type="SAM" id="SignalP"/>
    </source>
</evidence>
<proteinExistence type="inferred from homology"/>
<dbReference type="GO" id="GO:0043709">
    <property type="term" value="P:cell adhesion involved in single-species biofilm formation"/>
    <property type="evidence" value="ECO:0007669"/>
    <property type="project" value="TreeGrafter"/>
</dbReference>
<feature type="signal peptide" evidence="5">
    <location>
        <begin position="1"/>
        <end position="21"/>
    </location>
</feature>
<reference evidence="9" key="1">
    <citation type="submission" date="2015-07" db="EMBL/GenBank/DDBJ databases">
        <authorList>
            <person name="Moine D."/>
            <person name="Kassam M."/>
        </authorList>
    </citation>
    <scope>NUCLEOTIDE SEQUENCE [LARGE SCALE GENOMIC DNA]</scope>
    <source>
        <strain evidence="9">NCTC 9529</strain>
    </source>
</reference>
<name>A0AAC8VTU6_9ENTR</name>
<gene>
    <name evidence="7" type="ORF">AFK65_19495</name>
    <name evidence="8" type="ORF">NCTC9529_03991</name>
</gene>
<organism evidence="7 9">
    <name type="scientific">Cronobacter universalis NCTC 9529</name>
    <dbReference type="NCBI Taxonomy" id="1074000"/>
    <lineage>
        <taxon>Bacteria</taxon>
        <taxon>Pseudomonadati</taxon>
        <taxon>Pseudomonadota</taxon>
        <taxon>Gammaproteobacteria</taxon>
        <taxon>Enterobacterales</taxon>
        <taxon>Enterobacteriaceae</taxon>
        <taxon>Cronobacter</taxon>
    </lineage>
</organism>
<dbReference type="Gene3D" id="2.60.40.1090">
    <property type="entry name" value="Fimbrial-type adhesion domain"/>
    <property type="match status" value="1"/>
</dbReference>
<protein>
    <submittedName>
        <fullName evidence="8">P pilus assembly protein, pilin FimA</fullName>
    </submittedName>
</protein>
<dbReference type="InterPro" id="IPR050263">
    <property type="entry name" value="Bact_Fimbrial_Adh_Pro"/>
</dbReference>
<feature type="chain" id="PRO_5042016501" evidence="5">
    <location>
        <begin position="22"/>
        <end position="179"/>
    </location>
</feature>
<dbReference type="GO" id="GO:0009289">
    <property type="term" value="C:pilus"/>
    <property type="evidence" value="ECO:0007669"/>
    <property type="project" value="UniProtKB-SubCell"/>
</dbReference>
<dbReference type="RefSeq" id="WP_007703366.1">
    <property type="nucleotide sequence ID" value="NZ_AJKW01000023.1"/>
</dbReference>
<dbReference type="InterPro" id="IPR036937">
    <property type="entry name" value="Adhesion_dom_fimbrial_sf"/>
</dbReference>
<keyword evidence="10" id="KW-1185">Reference proteome</keyword>
<dbReference type="Proteomes" id="UP000061974">
    <property type="component" value="Chromosome"/>
</dbReference>
<reference evidence="7 9" key="3">
    <citation type="journal article" date="2016" name="Genome Announc.">
        <title>Fully Closed Genome Sequences of Five Type Strains of the Genus Cronobacter and One Cronobacter sakazakii Strain.</title>
        <authorList>
            <person name="Moine D."/>
            <person name="Kassam M."/>
            <person name="Baert L."/>
            <person name="Tang Y."/>
            <person name="Barretto C."/>
            <person name="Ngom Bru C."/>
            <person name="Klijn A."/>
            <person name="Descombes P."/>
        </authorList>
    </citation>
    <scope>NUCLEOTIDE SEQUENCE [LARGE SCALE GENOMIC DNA]</scope>
    <source>
        <strain evidence="7 9">NCTC 9529</strain>
    </source>
</reference>
<evidence type="ECO:0000256" key="1">
    <source>
        <dbReference type="ARBA" id="ARBA00004561"/>
    </source>
</evidence>
<feature type="domain" description="Fimbrial-type adhesion" evidence="6">
    <location>
        <begin position="31"/>
        <end position="176"/>
    </location>
</feature>
<evidence type="ECO:0000256" key="4">
    <source>
        <dbReference type="ARBA" id="ARBA00023263"/>
    </source>
</evidence>
<accession>A0AAC8VTU6</accession>
<evidence type="ECO:0000256" key="2">
    <source>
        <dbReference type="ARBA" id="ARBA00006671"/>
    </source>
</evidence>
<evidence type="ECO:0000313" key="9">
    <source>
        <dbReference type="Proteomes" id="UP000061974"/>
    </source>
</evidence>
<evidence type="ECO:0000313" key="8">
    <source>
        <dbReference type="EMBL" id="STD16975.1"/>
    </source>
</evidence>
<dbReference type="EMBL" id="UFYH01000001">
    <property type="protein sequence ID" value="STD16975.1"/>
    <property type="molecule type" value="Genomic_DNA"/>
</dbReference>
<evidence type="ECO:0000313" key="10">
    <source>
        <dbReference type="Proteomes" id="UP000254849"/>
    </source>
</evidence>
<evidence type="ECO:0000313" key="7">
    <source>
        <dbReference type="EMBL" id="ALB56748.1"/>
    </source>
</evidence>
<dbReference type="KEGG" id="cui:AFK65_19495"/>
<dbReference type="PANTHER" id="PTHR33420">
    <property type="entry name" value="FIMBRIAL SUBUNIT ELFA-RELATED"/>
    <property type="match status" value="1"/>
</dbReference>
<keyword evidence="4" id="KW-0281">Fimbrium</keyword>
<dbReference type="AlphaFoldDB" id="A0AAC8VTU6"/>
<dbReference type="Pfam" id="PF00419">
    <property type="entry name" value="Fimbrial"/>
    <property type="match status" value="1"/>
</dbReference>
<dbReference type="PANTHER" id="PTHR33420:SF3">
    <property type="entry name" value="FIMBRIAL SUBUNIT ELFA"/>
    <property type="match status" value="1"/>
</dbReference>
<comment type="subcellular location">
    <subcellularLocation>
        <location evidence="1">Fimbrium</location>
    </subcellularLocation>
</comment>
<dbReference type="Proteomes" id="UP000254849">
    <property type="component" value="Unassembled WGS sequence"/>
</dbReference>
<dbReference type="SUPFAM" id="SSF49401">
    <property type="entry name" value="Bacterial adhesins"/>
    <property type="match status" value="1"/>
</dbReference>
<evidence type="ECO:0000259" key="6">
    <source>
        <dbReference type="Pfam" id="PF00419"/>
    </source>
</evidence>
<dbReference type="InterPro" id="IPR008966">
    <property type="entry name" value="Adhesion_dom_sf"/>
</dbReference>
<dbReference type="InterPro" id="IPR000259">
    <property type="entry name" value="Adhesion_dom_fimbrial"/>
</dbReference>
<comment type="similarity">
    <text evidence="2">Belongs to the fimbrial protein family.</text>
</comment>
<evidence type="ECO:0000256" key="3">
    <source>
        <dbReference type="ARBA" id="ARBA00022729"/>
    </source>
</evidence>
<dbReference type="EMBL" id="CP012257">
    <property type="protein sequence ID" value="ALB56748.1"/>
    <property type="molecule type" value="Genomic_DNA"/>
</dbReference>
<sequence length="179" mass="18116">MKKITSALALSTLLLAGFAQAETNDVAATVAISGTVQTATPGCTVEFVEPTVDIGSRTISSLPFQGHNVNKAQIREVTAKLVGNCTDEGQLVANVSFTGPVANAEGDALMNMATGSGAATGLGVGIYSLAGNVIIPDGRLIPGTGTDKTIFYVGMVKLNGATPTAGKVQSSLTMQVESL</sequence>
<keyword evidence="3 5" id="KW-0732">Signal</keyword>
<reference evidence="8 10" key="4">
    <citation type="submission" date="2018-06" db="EMBL/GenBank/DDBJ databases">
        <authorList>
            <consortium name="Pathogen Informatics"/>
            <person name="Doyle S."/>
        </authorList>
    </citation>
    <scope>NUCLEOTIDE SEQUENCE [LARGE SCALE GENOMIC DNA]</scope>
    <source>
        <strain evidence="10">NCTC 9529</strain>
        <strain evidence="8">NCTC9529</strain>
    </source>
</reference>
<reference evidence="9" key="2">
    <citation type="submission" date="2015-09" db="EMBL/GenBank/DDBJ databases">
        <title>Cronobacter genome sequencing and assembly.</title>
        <authorList>
            <person name="Descombes P."/>
            <person name="Baert L."/>
            <person name="Ngom-Bru C."/>
            <person name="Barretto C."/>
        </authorList>
    </citation>
    <scope>NUCLEOTIDE SEQUENCE [LARGE SCALE GENOMIC DNA]</scope>
    <source>
        <strain evidence="9">NCTC 9529</strain>
    </source>
</reference>